<evidence type="ECO:0000256" key="1">
    <source>
        <dbReference type="SAM" id="SignalP"/>
    </source>
</evidence>
<reference evidence="2 3" key="1">
    <citation type="submission" date="2021-06" db="EMBL/GenBank/DDBJ databases">
        <title>Caerostris extrusa draft genome.</title>
        <authorList>
            <person name="Kono N."/>
            <person name="Arakawa K."/>
        </authorList>
    </citation>
    <scope>NUCLEOTIDE SEQUENCE [LARGE SCALE GENOMIC DNA]</scope>
</reference>
<evidence type="ECO:0008006" key="4">
    <source>
        <dbReference type="Google" id="ProtNLM"/>
    </source>
</evidence>
<dbReference type="Proteomes" id="UP001054945">
    <property type="component" value="Unassembled WGS sequence"/>
</dbReference>
<feature type="chain" id="PRO_5043797634" description="Secreted protein" evidence="1">
    <location>
        <begin position="19"/>
        <end position="120"/>
    </location>
</feature>
<name>A0AAV4PKQ1_CAEEX</name>
<keyword evidence="1" id="KW-0732">Signal</keyword>
<proteinExistence type="predicted"/>
<dbReference type="EMBL" id="BPLR01004805">
    <property type="protein sequence ID" value="GIX97659.1"/>
    <property type="molecule type" value="Genomic_DNA"/>
</dbReference>
<evidence type="ECO:0000313" key="3">
    <source>
        <dbReference type="Proteomes" id="UP001054945"/>
    </source>
</evidence>
<feature type="signal peptide" evidence="1">
    <location>
        <begin position="1"/>
        <end position="18"/>
    </location>
</feature>
<keyword evidence="3" id="KW-1185">Reference proteome</keyword>
<evidence type="ECO:0000313" key="2">
    <source>
        <dbReference type="EMBL" id="GIX97659.1"/>
    </source>
</evidence>
<sequence length="120" mass="13566">MTILLRFCILMISNLSNASSENTPQCRRKALAGNLIKKNLIPTKFEYFIEFKWNIFVVPDGCFPYFPTSPLYDPGDVTLPRVSVLSFRENRFGTQKQPSTFASPCMYVACLSYAFGTQSG</sequence>
<gene>
    <name evidence="2" type="ORF">CEXT_238821</name>
</gene>
<protein>
    <recommendedName>
        <fullName evidence="4">Secreted protein</fullName>
    </recommendedName>
</protein>
<comment type="caution">
    <text evidence="2">The sequence shown here is derived from an EMBL/GenBank/DDBJ whole genome shotgun (WGS) entry which is preliminary data.</text>
</comment>
<accession>A0AAV4PKQ1</accession>
<dbReference type="AlphaFoldDB" id="A0AAV4PKQ1"/>
<organism evidence="2 3">
    <name type="scientific">Caerostris extrusa</name>
    <name type="common">Bark spider</name>
    <name type="synonym">Caerostris bankana</name>
    <dbReference type="NCBI Taxonomy" id="172846"/>
    <lineage>
        <taxon>Eukaryota</taxon>
        <taxon>Metazoa</taxon>
        <taxon>Ecdysozoa</taxon>
        <taxon>Arthropoda</taxon>
        <taxon>Chelicerata</taxon>
        <taxon>Arachnida</taxon>
        <taxon>Araneae</taxon>
        <taxon>Araneomorphae</taxon>
        <taxon>Entelegynae</taxon>
        <taxon>Araneoidea</taxon>
        <taxon>Araneidae</taxon>
        <taxon>Caerostris</taxon>
    </lineage>
</organism>